<organism evidence="9 10">
    <name type="scientific">Caenorhabditis bovis</name>
    <dbReference type="NCBI Taxonomy" id="2654633"/>
    <lineage>
        <taxon>Eukaryota</taxon>
        <taxon>Metazoa</taxon>
        <taxon>Ecdysozoa</taxon>
        <taxon>Nematoda</taxon>
        <taxon>Chromadorea</taxon>
        <taxon>Rhabditida</taxon>
        <taxon>Rhabditina</taxon>
        <taxon>Rhabditomorpha</taxon>
        <taxon>Rhabditoidea</taxon>
        <taxon>Rhabditidae</taxon>
        <taxon>Peloderinae</taxon>
        <taxon>Caenorhabditis</taxon>
    </lineage>
</organism>
<evidence type="ECO:0000313" key="10">
    <source>
        <dbReference type="Proteomes" id="UP000494206"/>
    </source>
</evidence>
<dbReference type="PROSITE" id="PS50171">
    <property type="entry name" value="ZF_MATRIN"/>
    <property type="match status" value="1"/>
</dbReference>
<keyword evidence="10" id="KW-1185">Reference proteome</keyword>
<dbReference type="AlphaFoldDB" id="A0A8S1F4S9"/>
<name>A0A8S1F4S9_9PELO</name>
<evidence type="ECO:0000256" key="3">
    <source>
        <dbReference type="ARBA" id="ARBA00022771"/>
    </source>
</evidence>
<keyword evidence="4" id="KW-0862">Zinc</keyword>
<dbReference type="PANTHER" id="PTHR13173">
    <property type="entry name" value="WW DOMAIN BINDING PROTEIN 4"/>
    <property type="match status" value="1"/>
</dbReference>
<keyword evidence="2" id="KW-0479">Metal-binding</keyword>
<dbReference type="Proteomes" id="UP000494206">
    <property type="component" value="Unassembled WGS sequence"/>
</dbReference>
<evidence type="ECO:0000256" key="1">
    <source>
        <dbReference type="ARBA" id="ARBA00004123"/>
    </source>
</evidence>
<dbReference type="OrthoDB" id="191651at2759"/>
<dbReference type="GO" id="GO:0000398">
    <property type="term" value="P:mRNA splicing, via spliceosome"/>
    <property type="evidence" value="ECO:0007669"/>
    <property type="project" value="InterPro"/>
</dbReference>
<feature type="compositionally biased region" description="Basic and acidic residues" evidence="6">
    <location>
        <begin position="281"/>
        <end position="308"/>
    </location>
</feature>
<comment type="subcellular location">
    <subcellularLocation>
        <location evidence="1">Nucleus</location>
    </subcellularLocation>
</comment>
<evidence type="ECO:0000256" key="5">
    <source>
        <dbReference type="ARBA" id="ARBA00023242"/>
    </source>
</evidence>
<dbReference type="GO" id="GO:0008270">
    <property type="term" value="F:zinc ion binding"/>
    <property type="evidence" value="ECO:0007669"/>
    <property type="project" value="UniProtKB-KW"/>
</dbReference>
<dbReference type="CDD" id="cd00201">
    <property type="entry name" value="WW"/>
    <property type="match status" value="1"/>
</dbReference>
<dbReference type="PANTHER" id="PTHR13173:SF10">
    <property type="entry name" value="WW DOMAIN-BINDING PROTEIN 4"/>
    <property type="match status" value="1"/>
</dbReference>
<dbReference type="InterPro" id="IPR003604">
    <property type="entry name" value="Matrin/U1-like-C_Znf_C2H2"/>
</dbReference>
<feature type="region of interest" description="Disordered" evidence="6">
    <location>
        <begin position="281"/>
        <end position="311"/>
    </location>
</feature>
<evidence type="ECO:0000259" key="8">
    <source>
        <dbReference type="PROSITE" id="PS50171"/>
    </source>
</evidence>
<evidence type="ECO:0000256" key="4">
    <source>
        <dbReference type="ARBA" id="ARBA00022833"/>
    </source>
</evidence>
<feature type="domain" description="Matrin-type" evidence="8">
    <location>
        <begin position="11"/>
        <end position="42"/>
    </location>
</feature>
<proteinExistence type="predicted"/>
<evidence type="ECO:0008006" key="11">
    <source>
        <dbReference type="Google" id="ProtNLM"/>
    </source>
</evidence>
<dbReference type="PROSITE" id="PS50020">
    <property type="entry name" value="WW_DOMAIN_2"/>
    <property type="match status" value="1"/>
</dbReference>
<dbReference type="GO" id="GO:0003723">
    <property type="term" value="F:RNA binding"/>
    <property type="evidence" value="ECO:0007669"/>
    <property type="project" value="TreeGrafter"/>
</dbReference>
<evidence type="ECO:0000256" key="6">
    <source>
        <dbReference type="SAM" id="MobiDB-lite"/>
    </source>
</evidence>
<protein>
    <recommendedName>
        <fullName evidence="11">Matrin-type domain-containing protein</fullName>
    </recommendedName>
</protein>
<accession>A0A8S1F4S9</accession>
<reference evidence="9 10" key="1">
    <citation type="submission" date="2020-04" db="EMBL/GenBank/DDBJ databases">
        <authorList>
            <person name="Laetsch R D."/>
            <person name="Stevens L."/>
            <person name="Kumar S."/>
            <person name="Blaxter L. M."/>
        </authorList>
    </citation>
    <scope>NUCLEOTIDE SEQUENCE [LARGE SCALE GENOMIC DNA]</scope>
</reference>
<dbReference type="GO" id="GO:0071011">
    <property type="term" value="C:precatalytic spliceosome"/>
    <property type="evidence" value="ECO:0007669"/>
    <property type="project" value="TreeGrafter"/>
</dbReference>
<dbReference type="InterPro" id="IPR000690">
    <property type="entry name" value="Matrin/U1-C_Znf_C2H2"/>
</dbReference>
<keyword evidence="5" id="KW-0539">Nucleus</keyword>
<comment type="caution">
    <text evidence="9">The sequence shown here is derived from an EMBL/GenBank/DDBJ whole genome shotgun (WGS) entry which is preliminary data.</text>
</comment>
<dbReference type="PROSITE" id="PS01159">
    <property type="entry name" value="WW_DOMAIN_1"/>
    <property type="match status" value="1"/>
</dbReference>
<dbReference type="InterPro" id="IPR040023">
    <property type="entry name" value="WBP4"/>
</dbReference>
<evidence type="ECO:0000259" key="7">
    <source>
        <dbReference type="PROSITE" id="PS50020"/>
    </source>
</evidence>
<gene>
    <name evidence="9" type="ORF">CBOVIS_LOCUS9701</name>
</gene>
<feature type="region of interest" description="Disordered" evidence="6">
    <location>
        <begin position="323"/>
        <end position="402"/>
    </location>
</feature>
<evidence type="ECO:0000313" key="9">
    <source>
        <dbReference type="EMBL" id="CAB3407839.1"/>
    </source>
</evidence>
<feature type="compositionally biased region" description="Basic and acidic residues" evidence="6">
    <location>
        <begin position="356"/>
        <end position="368"/>
    </location>
</feature>
<dbReference type="EMBL" id="CADEPM010000006">
    <property type="protein sequence ID" value="CAB3407839.1"/>
    <property type="molecule type" value="Genomic_DNA"/>
</dbReference>
<keyword evidence="3" id="KW-0863">Zinc-finger</keyword>
<evidence type="ECO:0000256" key="2">
    <source>
        <dbReference type="ARBA" id="ARBA00022723"/>
    </source>
</evidence>
<dbReference type="InterPro" id="IPR001202">
    <property type="entry name" value="WW_dom"/>
</dbReference>
<feature type="domain" description="WW" evidence="7">
    <location>
        <begin position="186"/>
        <end position="212"/>
    </location>
</feature>
<dbReference type="SMART" id="SM00451">
    <property type="entry name" value="ZnF_U1"/>
    <property type="match status" value="1"/>
</dbReference>
<sequence length="455" mass="51936">MADVWVSTGKRYCEICKVWFGNNKASQDHHDRGERHKAMLANKIRETMQKGKKQELANAKLNATLAKMTAAATSTMAKRGEGIIQGPQLPSMGLQMNIFDPNKFKDVGSMAKEMSARRDGIRKGISGAAPPPAANHPMKITKDDVVSAYRDLTNPQAAGAQGPALPEAYAVKYLPETQTKCAEICWVRAKSEEGTYYWNLFDNSTRWDQPSHFYTEEQYEEKVREFEENRKRNYYGLDEVKAVKMGKQDVEAYIKSQIAQSGLANLVETNRKELNIVDRSEKGRKAEKRRRWEERQKEQQRLAEEEQQTRMAAEEATVNLDYDGIPLPEEEPTSSSQPQPEIIMPPPPPAPVYEVKQAKEPEKKDEPKFLPPAIGGWIRIKPEEKPDIPYESPLTKRFREEEEQEKIAAEIREKEEPKIEFEEKTAAVMTKKIKGPIEFKKKTGPKNIRKRGEAD</sequence>